<dbReference type="EMBL" id="JACGCI010000037">
    <property type="protein sequence ID" value="KAF6753913.1"/>
    <property type="molecule type" value="Genomic_DNA"/>
</dbReference>
<keyword evidence="2" id="KW-1185">Reference proteome</keyword>
<reference evidence="1 2" key="1">
    <citation type="submission" date="2020-07" db="EMBL/GenBank/DDBJ databases">
        <title>Comparative genomics of pyrophilous fungi reveals a link between fire events and developmental genes.</title>
        <authorList>
            <consortium name="DOE Joint Genome Institute"/>
            <person name="Steindorff A.S."/>
            <person name="Carver A."/>
            <person name="Calhoun S."/>
            <person name="Stillman K."/>
            <person name="Liu H."/>
            <person name="Lipzen A."/>
            <person name="Pangilinan J."/>
            <person name="Labutti K."/>
            <person name="Bruns T.D."/>
            <person name="Grigoriev I.V."/>
        </authorList>
    </citation>
    <scope>NUCLEOTIDE SEQUENCE [LARGE SCALE GENOMIC DNA]</scope>
    <source>
        <strain evidence="1 2">CBS 144469</strain>
    </source>
</reference>
<evidence type="ECO:0000313" key="2">
    <source>
        <dbReference type="Proteomes" id="UP000521943"/>
    </source>
</evidence>
<protein>
    <submittedName>
        <fullName evidence="1">Uncharacterized protein</fullName>
    </submittedName>
</protein>
<proteinExistence type="predicted"/>
<organism evidence="1 2">
    <name type="scientific">Ephemerocybe angulata</name>
    <dbReference type="NCBI Taxonomy" id="980116"/>
    <lineage>
        <taxon>Eukaryota</taxon>
        <taxon>Fungi</taxon>
        <taxon>Dikarya</taxon>
        <taxon>Basidiomycota</taxon>
        <taxon>Agaricomycotina</taxon>
        <taxon>Agaricomycetes</taxon>
        <taxon>Agaricomycetidae</taxon>
        <taxon>Agaricales</taxon>
        <taxon>Agaricineae</taxon>
        <taxon>Psathyrellaceae</taxon>
        <taxon>Ephemerocybe</taxon>
    </lineage>
</organism>
<dbReference type="AlphaFoldDB" id="A0A8H6HVD2"/>
<evidence type="ECO:0000313" key="1">
    <source>
        <dbReference type="EMBL" id="KAF6753913.1"/>
    </source>
</evidence>
<accession>A0A8H6HVD2</accession>
<comment type="caution">
    <text evidence="1">The sequence shown here is derived from an EMBL/GenBank/DDBJ whole genome shotgun (WGS) entry which is preliminary data.</text>
</comment>
<dbReference type="Proteomes" id="UP000521943">
    <property type="component" value="Unassembled WGS sequence"/>
</dbReference>
<name>A0A8H6HVD2_9AGAR</name>
<gene>
    <name evidence="1" type="ORF">DFP72DRAFT_1069124</name>
</gene>
<sequence>MRYTTASQVDINSVVARFCTRPPLTGRNYVATLSFQVTNTPYFAIPRSRYTVRPASPSPPVSLTGFISIVTSSSRASQNRTWHSSSSIDTRLTSYTVTQNLMSHSLLKPPDSVSDGLPGRSQGRNLLRHTKDNAPPYVDHLFAHRSLAHQIHFYTYFVILDPVSKAHVALPGFNSRHILSRRSGRKLHRHTGSMHGCQIHPFARVAALRSP</sequence>